<dbReference type="Pfam" id="PF14299">
    <property type="entry name" value="PP2"/>
    <property type="match status" value="1"/>
</dbReference>
<comment type="caution">
    <text evidence="2">The sequence shown here is derived from an EMBL/GenBank/DDBJ whole genome shotgun (WGS) entry which is preliminary data.</text>
</comment>
<dbReference type="AlphaFoldDB" id="A0A6A1UP95"/>
<dbReference type="Gene3D" id="1.20.1280.50">
    <property type="match status" value="1"/>
</dbReference>
<evidence type="ECO:0000313" key="2">
    <source>
        <dbReference type="EMBL" id="KAB1201648.1"/>
    </source>
</evidence>
<organism evidence="2 3">
    <name type="scientific">Morella rubra</name>
    <name type="common">Chinese bayberry</name>
    <dbReference type="NCBI Taxonomy" id="262757"/>
    <lineage>
        <taxon>Eukaryota</taxon>
        <taxon>Viridiplantae</taxon>
        <taxon>Streptophyta</taxon>
        <taxon>Embryophyta</taxon>
        <taxon>Tracheophyta</taxon>
        <taxon>Spermatophyta</taxon>
        <taxon>Magnoliopsida</taxon>
        <taxon>eudicotyledons</taxon>
        <taxon>Gunneridae</taxon>
        <taxon>Pentapetalae</taxon>
        <taxon>rosids</taxon>
        <taxon>fabids</taxon>
        <taxon>Fagales</taxon>
        <taxon>Myricaceae</taxon>
        <taxon>Morella</taxon>
    </lineage>
</organism>
<dbReference type="InterPro" id="IPR025886">
    <property type="entry name" value="PP2-like"/>
</dbReference>
<dbReference type="PROSITE" id="PS50181">
    <property type="entry name" value="FBOX"/>
    <property type="match status" value="1"/>
</dbReference>
<dbReference type="PANTHER" id="PTHR32278">
    <property type="entry name" value="F-BOX DOMAIN-CONTAINING PROTEIN"/>
    <property type="match status" value="1"/>
</dbReference>
<dbReference type="SUPFAM" id="SSF81383">
    <property type="entry name" value="F-box domain"/>
    <property type="match status" value="1"/>
</dbReference>
<reference evidence="2 3" key="1">
    <citation type="journal article" date="2019" name="Plant Biotechnol. J.">
        <title>The red bayberry genome and genetic basis of sex determination.</title>
        <authorList>
            <person name="Jia H.M."/>
            <person name="Jia H.J."/>
            <person name="Cai Q.L."/>
            <person name="Wang Y."/>
            <person name="Zhao H.B."/>
            <person name="Yang W.F."/>
            <person name="Wang G.Y."/>
            <person name="Li Y.H."/>
            <person name="Zhan D.L."/>
            <person name="Shen Y.T."/>
            <person name="Niu Q.F."/>
            <person name="Chang L."/>
            <person name="Qiu J."/>
            <person name="Zhao L."/>
            <person name="Xie H.B."/>
            <person name="Fu W.Y."/>
            <person name="Jin J."/>
            <person name="Li X.W."/>
            <person name="Jiao Y."/>
            <person name="Zhou C.C."/>
            <person name="Tu T."/>
            <person name="Chai C.Y."/>
            <person name="Gao J.L."/>
            <person name="Fan L.J."/>
            <person name="van de Weg E."/>
            <person name="Wang J.Y."/>
            <person name="Gao Z.S."/>
        </authorList>
    </citation>
    <scope>NUCLEOTIDE SEQUENCE [LARGE SCALE GENOMIC DNA]</scope>
    <source>
        <tissue evidence="2">Leaves</tissue>
    </source>
</reference>
<dbReference type="CDD" id="cd22162">
    <property type="entry name" value="F-box_AtSKIP3-like"/>
    <property type="match status" value="1"/>
</dbReference>
<name>A0A6A1UP95_9ROSI</name>
<dbReference type="InterPro" id="IPR036047">
    <property type="entry name" value="F-box-like_dom_sf"/>
</dbReference>
<dbReference type="PANTHER" id="PTHR32278:SF136">
    <property type="entry name" value="F-BOX PROTEIN PP2-B10-LIKE"/>
    <property type="match status" value="1"/>
</dbReference>
<dbReference type="EMBL" id="RXIC02000043">
    <property type="protein sequence ID" value="KAB1201648.1"/>
    <property type="molecule type" value="Genomic_DNA"/>
</dbReference>
<evidence type="ECO:0000313" key="3">
    <source>
        <dbReference type="Proteomes" id="UP000516437"/>
    </source>
</evidence>
<protein>
    <submittedName>
        <fullName evidence="2">Putative F-box protein PP2-B8</fullName>
    </submittedName>
</protein>
<keyword evidence="3" id="KW-1185">Reference proteome</keyword>
<feature type="domain" description="F-box" evidence="1">
    <location>
        <begin position="4"/>
        <end position="50"/>
    </location>
</feature>
<proteinExistence type="predicted"/>
<dbReference type="Pfam" id="PF12937">
    <property type="entry name" value="F-box-like"/>
    <property type="match status" value="1"/>
</dbReference>
<dbReference type="InterPro" id="IPR001810">
    <property type="entry name" value="F-box_dom"/>
</dbReference>
<evidence type="ECO:0000259" key="1">
    <source>
        <dbReference type="PROSITE" id="PS50181"/>
    </source>
</evidence>
<dbReference type="OrthoDB" id="1918565at2759"/>
<gene>
    <name evidence="2" type="ORF">CJ030_MR0G001903</name>
</gene>
<sequence length="278" mass="31880">MDRVDITRILPEECIGRIISATSPPDACRLSLVSRVFRSAATSNLVWERFLPPEYEQIISEAVSTSSLPLSTLPKKDLFFHLCDNPILIGDGNMSFAMDKLYGKKCYMLAAREIAIIWGDDPLHWKWIPSVGPPFAPKSRFSEVAFLVDVRYLDLQGKIESKMLSSNTTYGAYFVYTLATPVYGFRQPVKVSVRFQNGLFATDTTNAYLQYRKWIDRAERGEGQTFPRRREDMWMEIEMGEIFIGKVDRVVEMRLREIEVLNSKSGLVIHGIELRPKH</sequence>
<dbReference type="Proteomes" id="UP000516437">
    <property type="component" value="Unassembled WGS sequence"/>
</dbReference>
<dbReference type="SMART" id="SM00256">
    <property type="entry name" value="FBOX"/>
    <property type="match status" value="1"/>
</dbReference>
<accession>A0A6A1UP95</accession>